<feature type="active site" evidence="9">
    <location>
        <position position="258"/>
    </location>
</feature>
<evidence type="ECO:0000256" key="5">
    <source>
        <dbReference type="ARBA" id="ARBA00035632"/>
    </source>
</evidence>
<evidence type="ECO:0000256" key="9">
    <source>
        <dbReference type="PROSITE-ProRule" id="PRU10007"/>
    </source>
</evidence>
<dbReference type="OrthoDB" id="9758906at2"/>
<proteinExistence type="inferred from homology"/>
<dbReference type="InterPro" id="IPR016160">
    <property type="entry name" value="Ald_DH_CS_CYS"/>
</dbReference>
<dbReference type="Proteomes" id="UP000186156">
    <property type="component" value="Unassembled WGS sequence"/>
</dbReference>
<evidence type="ECO:0000259" key="11">
    <source>
        <dbReference type="Pfam" id="PF00171"/>
    </source>
</evidence>
<reference evidence="13" key="1">
    <citation type="submission" date="2017-01" db="EMBL/GenBank/DDBJ databases">
        <authorList>
            <person name="Varghese N."/>
            <person name="Submissions S."/>
        </authorList>
    </citation>
    <scope>NUCLEOTIDE SEQUENCE [LARGE SCALE GENOMIC DNA]</scope>
    <source>
        <strain evidence="13">DSM 16176</strain>
    </source>
</reference>
<gene>
    <name evidence="12" type="ORF">SAMN05421799_10412</name>
</gene>
<dbReference type="PANTHER" id="PTHR42986:SF1">
    <property type="entry name" value="BENZALDEHYDE DEHYDROGENASE YFMT"/>
    <property type="match status" value="1"/>
</dbReference>
<accession>A0A1N7LVF4</accession>
<keyword evidence="13" id="KW-1185">Reference proteome</keyword>
<dbReference type="InterPro" id="IPR016163">
    <property type="entry name" value="Ald_DH_C"/>
</dbReference>
<dbReference type="PROSITE" id="PS00070">
    <property type="entry name" value="ALDEHYDE_DEHYDR_CYS"/>
    <property type="match status" value="1"/>
</dbReference>
<evidence type="ECO:0000256" key="2">
    <source>
        <dbReference type="ARBA" id="ARBA00022797"/>
    </source>
</evidence>
<dbReference type="InterPro" id="IPR016161">
    <property type="entry name" value="Ald_DH/histidinol_DH"/>
</dbReference>
<protein>
    <recommendedName>
        <fullName evidence="8">Salicylaldehyde dehydrogenase</fullName>
        <ecNumber evidence="7">1.2.1.65</ecNumber>
    </recommendedName>
</protein>
<evidence type="ECO:0000256" key="8">
    <source>
        <dbReference type="ARBA" id="ARBA00070319"/>
    </source>
</evidence>
<evidence type="ECO:0000256" key="1">
    <source>
        <dbReference type="ARBA" id="ARBA00009986"/>
    </source>
</evidence>
<dbReference type="PANTHER" id="PTHR42986">
    <property type="entry name" value="BENZALDEHYDE DEHYDROGENASE YFMT"/>
    <property type="match status" value="1"/>
</dbReference>
<dbReference type="EC" id="1.2.1.65" evidence="7"/>
<dbReference type="PROSITE" id="PS00687">
    <property type="entry name" value="ALDEHYDE_DEHYDR_GLU"/>
    <property type="match status" value="1"/>
</dbReference>
<evidence type="ECO:0000256" key="6">
    <source>
        <dbReference type="ARBA" id="ARBA00050596"/>
    </source>
</evidence>
<dbReference type="GO" id="GO:0018485">
    <property type="term" value="F:salicylaldehyde dehydrogenase (NAD+) activity"/>
    <property type="evidence" value="ECO:0007669"/>
    <property type="project" value="UniProtKB-EC"/>
</dbReference>
<dbReference type="Pfam" id="PF00171">
    <property type="entry name" value="Aldedh"/>
    <property type="match status" value="1"/>
</dbReference>
<comment type="similarity">
    <text evidence="1 10">Belongs to the aldehyde dehydrogenase family.</text>
</comment>
<dbReference type="InterPro" id="IPR015590">
    <property type="entry name" value="Aldehyde_DH_dom"/>
</dbReference>
<feature type="domain" description="Aldehyde dehydrogenase" evidence="11">
    <location>
        <begin position="21"/>
        <end position="479"/>
    </location>
</feature>
<evidence type="ECO:0000256" key="4">
    <source>
        <dbReference type="ARBA" id="ARBA00023027"/>
    </source>
</evidence>
<sequence length="491" mass="53277">MSSTTAVKYAQWNKLYIAGEWRQGSSARTVVVRNPYSREVLTELPLASVEDIDVAYRRAQEAQAAWAETSAFARAEVMERAAALLAQRKDEIVKYLVEETGSSQLKAGIEVDSSIGDIKLAAEYAHRMTAVILPSAIPGKENRVYRTPVGVVGAITPWNWPFYLSIRVVAPALATGNAIVLKADSQTPITGGLLVADLFEQAGLPPGLLSVVVADLDEIGDAMVEHPVPRVISFTGSTAAGRHIAEVAARSLRKVALELGGNNVFIVLDDADVDRAVAAAAFGKYLHQGQICIATNRMIVHRKVYDAFVEKFKAATEKVKVGDPADPDTVICPLINERQAKRILGLIDESLKQGARLVLEGKLEGQLMYPYILTDVTNDMPIAKNEIFGPVAAILPVDSEEEAIQVANDSDYGLSGAVFTGDLERGIRVAQRIVTGMIHVNDQTVNVESNVPFGGEKSSGIGRYCGEWGLEEFTTLKWISVQKEPRVYPFS</sequence>
<evidence type="ECO:0000256" key="3">
    <source>
        <dbReference type="ARBA" id="ARBA00023002"/>
    </source>
</evidence>
<evidence type="ECO:0000313" key="13">
    <source>
        <dbReference type="Proteomes" id="UP000186156"/>
    </source>
</evidence>
<dbReference type="Gene3D" id="3.40.605.10">
    <property type="entry name" value="Aldehyde Dehydrogenase, Chain A, domain 1"/>
    <property type="match status" value="1"/>
</dbReference>
<keyword evidence="2" id="KW-0058">Aromatic hydrocarbons catabolism</keyword>
<dbReference type="FunFam" id="3.40.605.10:FF:000007">
    <property type="entry name" value="NAD/NADP-dependent betaine aldehyde dehydrogenase"/>
    <property type="match status" value="1"/>
</dbReference>
<dbReference type="EMBL" id="FTOO01000004">
    <property type="protein sequence ID" value="SIS77835.1"/>
    <property type="molecule type" value="Genomic_DNA"/>
</dbReference>
<evidence type="ECO:0000256" key="10">
    <source>
        <dbReference type="RuleBase" id="RU003345"/>
    </source>
</evidence>
<comment type="pathway">
    <text evidence="5">Aromatic compound metabolism; naphthalene degradation.</text>
</comment>
<keyword evidence="3 10" id="KW-0560">Oxidoreductase</keyword>
<evidence type="ECO:0000256" key="7">
    <source>
        <dbReference type="ARBA" id="ARBA00066992"/>
    </source>
</evidence>
<keyword evidence="4" id="KW-0520">NAD</keyword>
<dbReference type="InterPro" id="IPR016162">
    <property type="entry name" value="Ald_DH_N"/>
</dbReference>
<dbReference type="AlphaFoldDB" id="A0A1N7LVF4"/>
<organism evidence="12 13">
    <name type="scientific">Alicyclobacillus vulcanalis</name>
    <dbReference type="NCBI Taxonomy" id="252246"/>
    <lineage>
        <taxon>Bacteria</taxon>
        <taxon>Bacillati</taxon>
        <taxon>Bacillota</taxon>
        <taxon>Bacilli</taxon>
        <taxon>Bacillales</taxon>
        <taxon>Alicyclobacillaceae</taxon>
        <taxon>Alicyclobacillus</taxon>
    </lineage>
</organism>
<dbReference type="RefSeq" id="WP_076346033.1">
    <property type="nucleotide sequence ID" value="NZ_FTOO01000004.1"/>
</dbReference>
<comment type="catalytic activity">
    <reaction evidence="6">
        <text>salicylaldehyde + NAD(+) + H2O = salicylate + NADH + 2 H(+)</text>
        <dbReference type="Rhea" id="RHEA:18537"/>
        <dbReference type="ChEBI" id="CHEBI:15377"/>
        <dbReference type="ChEBI" id="CHEBI:15378"/>
        <dbReference type="ChEBI" id="CHEBI:16008"/>
        <dbReference type="ChEBI" id="CHEBI:30762"/>
        <dbReference type="ChEBI" id="CHEBI:57540"/>
        <dbReference type="ChEBI" id="CHEBI:57945"/>
        <dbReference type="EC" id="1.2.1.65"/>
    </reaction>
</comment>
<dbReference type="Gene3D" id="3.40.309.10">
    <property type="entry name" value="Aldehyde Dehydrogenase, Chain A, domain 2"/>
    <property type="match status" value="1"/>
</dbReference>
<evidence type="ECO:0000313" key="12">
    <source>
        <dbReference type="EMBL" id="SIS77835.1"/>
    </source>
</evidence>
<dbReference type="SUPFAM" id="SSF53720">
    <property type="entry name" value="ALDH-like"/>
    <property type="match status" value="1"/>
</dbReference>
<name>A0A1N7LVF4_9BACL</name>
<dbReference type="InterPro" id="IPR029510">
    <property type="entry name" value="Ald_DH_CS_GLU"/>
</dbReference>
<dbReference type="STRING" id="252246.SAMN05421799_10412"/>
<dbReference type="FunFam" id="3.40.309.10:FF:000010">
    <property type="entry name" value="Gamma-aminobutyraldehyde dehydrogenase"/>
    <property type="match status" value="1"/>
</dbReference>